<reference evidence="1" key="1">
    <citation type="submission" date="2021-01" db="EMBL/GenBank/DDBJ databases">
        <authorList>
            <person name="Corre E."/>
            <person name="Pelletier E."/>
            <person name="Niang G."/>
            <person name="Scheremetjew M."/>
            <person name="Finn R."/>
            <person name="Kale V."/>
            <person name="Holt S."/>
            <person name="Cochrane G."/>
            <person name="Meng A."/>
            <person name="Brown T."/>
            <person name="Cohen L."/>
        </authorList>
    </citation>
    <scope>NUCLEOTIDE SEQUENCE</scope>
    <source>
        <strain evidence="1">CCMP125</strain>
    </source>
</reference>
<gene>
    <name evidence="1" type="ORF">APAL1065_LOCUS17064</name>
</gene>
<proteinExistence type="predicted"/>
<dbReference type="EMBL" id="HBHT01025418">
    <property type="protein sequence ID" value="CAD9976941.1"/>
    <property type="molecule type" value="Transcribed_RNA"/>
</dbReference>
<evidence type="ECO:0000313" key="1">
    <source>
        <dbReference type="EMBL" id="CAD9976941.1"/>
    </source>
</evidence>
<protein>
    <submittedName>
        <fullName evidence="1">Uncharacterized protein</fullName>
    </submittedName>
</protein>
<accession>A0A7S3DSF8</accession>
<sequence>MIHICGQIPGNPLHLRMSLYLNDGVQEPNCDDSAVVDFCDDDFTKEFLVEDIMAYRDCSWLERNPDQKSKLCKNSHEAYHLCSETCGKCSDNCEDDEGKFYVNSFHRMQDCEWLSSKPYWQDRLCYSGHRAFELCHESCDRCD</sequence>
<dbReference type="AlphaFoldDB" id="A0A7S3DSF8"/>
<organism evidence="1">
    <name type="scientific">Entomoneis paludosa</name>
    <dbReference type="NCBI Taxonomy" id="265537"/>
    <lineage>
        <taxon>Eukaryota</taxon>
        <taxon>Sar</taxon>
        <taxon>Stramenopiles</taxon>
        <taxon>Ochrophyta</taxon>
        <taxon>Bacillariophyta</taxon>
        <taxon>Bacillariophyceae</taxon>
        <taxon>Bacillariophycidae</taxon>
        <taxon>Entomoneidaceae</taxon>
        <taxon>Entomoneis</taxon>
    </lineage>
</organism>
<name>A0A7S3DSF8_9STRA</name>